<evidence type="ECO:0000313" key="2">
    <source>
        <dbReference type="Proteomes" id="UP000006552"/>
    </source>
</evidence>
<sequence length="65" mass="7255">MLAEVAAAARTCVRSISGRRPTLTVRNPDGQQFRLSDAPPRSVWPLECEEMFPLMCLMASILLFC</sequence>
<keyword evidence="2" id="KW-1185">Reference proteome</keyword>
<accession>Q5P1M5</accession>
<dbReference type="KEGG" id="eba:ebA4720"/>
<evidence type="ECO:0000313" key="1">
    <source>
        <dbReference type="EMBL" id="CAI08789.1"/>
    </source>
</evidence>
<gene>
    <name evidence="1" type="ORF">ebA4720</name>
</gene>
<protein>
    <submittedName>
        <fullName evidence="1">Uncharacterized protein</fullName>
    </submittedName>
</protein>
<proteinExistence type="predicted"/>
<reference evidence="1 2" key="1">
    <citation type="journal article" date="2005" name="Arch. Microbiol.">
        <title>The genome sequence of an anaerobic aromatic-degrading denitrifying bacterium, strain EbN1.</title>
        <authorList>
            <person name="Rabus R."/>
            <person name="Kube M."/>
            <person name="Heider J."/>
            <person name="Beck A."/>
            <person name="Heitmann K."/>
            <person name="Widdel F."/>
            <person name="Reinhardt R."/>
        </authorList>
    </citation>
    <scope>NUCLEOTIDE SEQUENCE [LARGE SCALE GENOMIC DNA]</scope>
    <source>
        <strain evidence="1 2">EbN1</strain>
    </source>
</reference>
<dbReference type="EMBL" id="CR555306">
    <property type="protein sequence ID" value="CAI08789.1"/>
    <property type="molecule type" value="Genomic_DNA"/>
</dbReference>
<dbReference type="STRING" id="76114.ebA4720"/>
<name>Q5P1M5_AROAE</name>
<dbReference type="Proteomes" id="UP000006552">
    <property type="component" value="Chromosome"/>
</dbReference>
<dbReference type="HOGENOM" id="CLU_2840166_0_0_4"/>
<dbReference type="AlphaFoldDB" id="Q5P1M5"/>
<organism evidence="1 2">
    <name type="scientific">Aromatoleum aromaticum (strain DSM 19018 / LMG 30748 / EbN1)</name>
    <name type="common">Azoarcus sp. (strain EbN1)</name>
    <dbReference type="NCBI Taxonomy" id="76114"/>
    <lineage>
        <taxon>Bacteria</taxon>
        <taxon>Pseudomonadati</taxon>
        <taxon>Pseudomonadota</taxon>
        <taxon>Betaproteobacteria</taxon>
        <taxon>Rhodocyclales</taxon>
        <taxon>Rhodocyclaceae</taxon>
        <taxon>Aromatoleum</taxon>
    </lineage>
</organism>